<dbReference type="InterPro" id="IPR035709">
    <property type="entry name" value="YoaB-like"/>
</dbReference>
<evidence type="ECO:0000313" key="1">
    <source>
        <dbReference type="EMBL" id="CAJ1960654.1"/>
    </source>
</evidence>
<dbReference type="PANTHER" id="PTHR47328:SF1">
    <property type="entry name" value="RUTC FAMILY PROTEIN YOAB"/>
    <property type="match status" value="1"/>
</dbReference>
<organism evidence="1 2">
    <name type="scientific">Cylindrotheca closterium</name>
    <dbReference type="NCBI Taxonomy" id="2856"/>
    <lineage>
        <taxon>Eukaryota</taxon>
        <taxon>Sar</taxon>
        <taxon>Stramenopiles</taxon>
        <taxon>Ochrophyta</taxon>
        <taxon>Bacillariophyta</taxon>
        <taxon>Bacillariophyceae</taxon>
        <taxon>Bacillariophycidae</taxon>
        <taxon>Bacillariales</taxon>
        <taxon>Bacillariaceae</taxon>
        <taxon>Cylindrotheca</taxon>
    </lineage>
</organism>
<dbReference type="SUPFAM" id="SSF55298">
    <property type="entry name" value="YjgF-like"/>
    <property type="match status" value="1"/>
</dbReference>
<dbReference type="CDD" id="cd06150">
    <property type="entry name" value="YjgF_YER057c_UK114_like_2"/>
    <property type="match status" value="1"/>
</dbReference>
<comment type="caution">
    <text evidence="1">The sequence shown here is derived from an EMBL/GenBank/DDBJ whole genome shotgun (WGS) entry which is preliminary data.</text>
</comment>
<keyword evidence="2" id="KW-1185">Reference proteome</keyword>
<accession>A0AAD2G5X5</accession>
<gene>
    <name evidence="1" type="ORF">CYCCA115_LOCUS18827</name>
</gene>
<protein>
    <submittedName>
        <fullName evidence="1">Uncharacterized protein</fullName>
    </submittedName>
</protein>
<sequence length="177" mass="18972">MKLATARRFLQQSCALGQQVVHKSTRPSLSILSRELSTLKPNAHLSFSSPSLSSSIRNMSTIKRIGTEGNPNMSSAVVHNGILTTMGVIDPSGGDLVAQTKNILAHIDKLLAEGGTDKSQLLTANIWLKDIQSGFGPMNTVWVNWIDGSNKPVRACTQAELALSKLLIEIQVTAAVP</sequence>
<dbReference type="AlphaFoldDB" id="A0AAD2G5X5"/>
<proteinExistence type="predicted"/>
<evidence type="ECO:0000313" key="2">
    <source>
        <dbReference type="Proteomes" id="UP001295423"/>
    </source>
</evidence>
<dbReference type="PANTHER" id="PTHR47328">
    <property type="match status" value="1"/>
</dbReference>
<dbReference type="Proteomes" id="UP001295423">
    <property type="component" value="Unassembled WGS sequence"/>
</dbReference>
<name>A0AAD2G5X5_9STRA</name>
<dbReference type="EMBL" id="CAKOGP040002069">
    <property type="protein sequence ID" value="CAJ1960654.1"/>
    <property type="molecule type" value="Genomic_DNA"/>
</dbReference>
<dbReference type="Gene3D" id="3.30.1330.40">
    <property type="entry name" value="RutC-like"/>
    <property type="match status" value="1"/>
</dbReference>
<dbReference type="Pfam" id="PF01042">
    <property type="entry name" value="Ribonuc_L-PSP"/>
    <property type="match status" value="1"/>
</dbReference>
<reference evidence="1" key="1">
    <citation type="submission" date="2023-08" db="EMBL/GenBank/DDBJ databases">
        <authorList>
            <person name="Audoor S."/>
            <person name="Bilcke G."/>
        </authorList>
    </citation>
    <scope>NUCLEOTIDE SEQUENCE</scope>
</reference>
<dbReference type="InterPro" id="IPR006175">
    <property type="entry name" value="YjgF/YER057c/UK114"/>
</dbReference>
<dbReference type="InterPro" id="IPR035959">
    <property type="entry name" value="RutC-like_sf"/>
</dbReference>